<dbReference type="Proteomes" id="UP000244932">
    <property type="component" value="Unassembled WGS sequence"/>
</dbReference>
<dbReference type="PROSITE" id="PS50110">
    <property type="entry name" value="RESPONSE_REGULATORY"/>
    <property type="match status" value="2"/>
</dbReference>
<sequence length="467" mass="50458">MSGRILVIDDVAANRALIRAKLTSVYYDVIVTGDAEEVGGILRHSPPAMVLIDVMMPEIDAFELCAELKNSSATAHIPVVMMSSSNDPDDRVRGLAAGADDFLIKPIHDLALFARVRNLMRVRFAMDELRHRNDVARDLGLPVDDLTKAPAIGPGQSVLVAAPDARQGQACCDSLSSRLGVVASFCTTEGDALSLAESRQPDAVLVHQALSANGDGLRCAAALSRNYATRNIAVIVAVNDDNMRTAAKALDLGAWDYVMEPCDPSELSMRMKSQLRRRLYSMRLRDNLTDGLRLASIDPLTGLYNRRFCSFRLGQMLESSAPAGRCVTAMVLDLDHFKRINDTYGHDAGDELLRSVARLIQQQVRGVDLTVRLGGEEFLVALPDTCVDGARPVAERVRSAIANTKFDIGTGQSINCTVSIGMAATTGAELSAERLIGQADEMLYLAKAQGRNRVVTSALESVKSKTA</sequence>
<dbReference type="Pfam" id="PF00072">
    <property type="entry name" value="Response_reg"/>
    <property type="match status" value="2"/>
</dbReference>
<dbReference type="PANTHER" id="PTHR45138">
    <property type="entry name" value="REGULATORY COMPONENTS OF SENSORY TRANSDUCTION SYSTEM"/>
    <property type="match status" value="1"/>
</dbReference>
<dbReference type="GO" id="GO:0043709">
    <property type="term" value="P:cell adhesion involved in single-species biofilm formation"/>
    <property type="evidence" value="ECO:0007669"/>
    <property type="project" value="TreeGrafter"/>
</dbReference>
<dbReference type="Gene3D" id="3.40.50.2300">
    <property type="match status" value="1"/>
</dbReference>
<dbReference type="CDD" id="cd01949">
    <property type="entry name" value="GGDEF"/>
    <property type="match status" value="1"/>
</dbReference>
<accession>A0A2R8ACL4</accession>
<gene>
    <name evidence="6" type="primary">pleD</name>
    <name evidence="6" type="ORF">POI8812_02095</name>
</gene>
<dbReference type="SMART" id="SM00267">
    <property type="entry name" value="GGDEF"/>
    <property type="match status" value="1"/>
</dbReference>
<dbReference type="InterPro" id="IPR043128">
    <property type="entry name" value="Rev_trsase/Diguanyl_cyclase"/>
</dbReference>
<evidence type="ECO:0000313" key="7">
    <source>
        <dbReference type="Proteomes" id="UP000244932"/>
    </source>
</evidence>
<dbReference type="EC" id="2.7.7.65" evidence="1"/>
<dbReference type="PANTHER" id="PTHR45138:SF9">
    <property type="entry name" value="DIGUANYLATE CYCLASE DGCM-RELATED"/>
    <property type="match status" value="1"/>
</dbReference>
<dbReference type="GO" id="GO:0052621">
    <property type="term" value="F:diguanylate cyclase activity"/>
    <property type="evidence" value="ECO:0007669"/>
    <property type="project" value="UniProtKB-EC"/>
</dbReference>
<dbReference type="SUPFAM" id="SSF55073">
    <property type="entry name" value="Nucleotide cyclase"/>
    <property type="match status" value="1"/>
</dbReference>
<dbReference type="InterPro" id="IPR050469">
    <property type="entry name" value="Diguanylate_Cyclase"/>
</dbReference>
<feature type="domain" description="Response regulatory" evidence="4">
    <location>
        <begin position="4"/>
        <end position="120"/>
    </location>
</feature>
<dbReference type="InterPro" id="IPR001789">
    <property type="entry name" value="Sig_transdc_resp-reg_receiver"/>
</dbReference>
<dbReference type="InterPro" id="IPR029787">
    <property type="entry name" value="Nucleotide_cyclase"/>
</dbReference>
<proteinExistence type="predicted"/>
<feature type="domain" description="GGDEF" evidence="5">
    <location>
        <begin position="325"/>
        <end position="459"/>
    </location>
</feature>
<evidence type="ECO:0000313" key="6">
    <source>
        <dbReference type="EMBL" id="SPF29778.1"/>
    </source>
</evidence>
<dbReference type="RefSeq" id="WP_108782447.1">
    <property type="nucleotide sequence ID" value="NZ_OMKW01000002.1"/>
</dbReference>
<dbReference type="FunFam" id="3.30.70.270:FF:000001">
    <property type="entry name" value="Diguanylate cyclase domain protein"/>
    <property type="match status" value="1"/>
</dbReference>
<keyword evidence="3" id="KW-0597">Phosphoprotein</keyword>
<evidence type="ECO:0000259" key="4">
    <source>
        <dbReference type="PROSITE" id="PS50110"/>
    </source>
</evidence>
<evidence type="ECO:0000256" key="3">
    <source>
        <dbReference type="PROSITE-ProRule" id="PRU00169"/>
    </source>
</evidence>
<dbReference type="GO" id="GO:0000160">
    <property type="term" value="P:phosphorelay signal transduction system"/>
    <property type="evidence" value="ECO:0007669"/>
    <property type="project" value="InterPro"/>
</dbReference>
<feature type="domain" description="Response regulatory" evidence="4">
    <location>
        <begin position="157"/>
        <end position="275"/>
    </location>
</feature>
<evidence type="ECO:0000259" key="5">
    <source>
        <dbReference type="PROSITE" id="PS50887"/>
    </source>
</evidence>
<dbReference type="SMART" id="SM00448">
    <property type="entry name" value="REC"/>
    <property type="match status" value="2"/>
</dbReference>
<protein>
    <recommendedName>
        <fullName evidence="1">diguanylate cyclase</fullName>
        <ecNumber evidence="1">2.7.7.65</ecNumber>
    </recommendedName>
</protein>
<dbReference type="GO" id="GO:0005886">
    <property type="term" value="C:plasma membrane"/>
    <property type="evidence" value="ECO:0007669"/>
    <property type="project" value="TreeGrafter"/>
</dbReference>
<evidence type="ECO:0000256" key="1">
    <source>
        <dbReference type="ARBA" id="ARBA00012528"/>
    </source>
</evidence>
<name>A0A2R8ACL4_9RHOB</name>
<keyword evidence="7" id="KW-1185">Reference proteome</keyword>
<dbReference type="AlphaFoldDB" id="A0A2R8ACL4"/>
<organism evidence="6 7">
    <name type="scientific">Pontivivens insulae</name>
    <dbReference type="NCBI Taxonomy" id="1639689"/>
    <lineage>
        <taxon>Bacteria</taxon>
        <taxon>Pseudomonadati</taxon>
        <taxon>Pseudomonadota</taxon>
        <taxon>Alphaproteobacteria</taxon>
        <taxon>Rhodobacterales</taxon>
        <taxon>Paracoccaceae</taxon>
        <taxon>Pontivivens</taxon>
    </lineage>
</organism>
<dbReference type="SUPFAM" id="SSF52172">
    <property type="entry name" value="CheY-like"/>
    <property type="match status" value="2"/>
</dbReference>
<reference evidence="6 7" key="1">
    <citation type="submission" date="2018-03" db="EMBL/GenBank/DDBJ databases">
        <authorList>
            <person name="Keele B.F."/>
        </authorList>
    </citation>
    <scope>NUCLEOTIDE SEQUENCE [LARGE SCALE GENOMIC DNA]</scope>
    <source>
        <strain evidence="6 7">CeCT 8812</strain>
    </source>
</reference>
<dbReference type="InterPro" id="IPR000160">
    <property type="entry name" value="GGDEF_dom"/>
</dbReference>
<dbReference type="GO" id="GO:1902201">
    <property type="term" value="P:negative regulation of bacterial-type flagellum-dependent cell motility"/>
    <property type="evidence" value="ECO:0007669"/>
    <property type="project" value="TreeGrafter"/>
</dbReference>
<dbReference type="InterPro" id="IPR011006">
    <property type="entry name" value="CheY-like_superfamily"/>
</dbReference>
<dbReference type="Gene3D" id="3.30.70.270">
    <property type="match status" value="1"/>
</dbReference>
<feature type="modified residue" description="4-aspartylphosphate" evidence="3">
    <location>
        <position position="53"/>
    </location>
</feature>
<dbReference type="Pfam" id="PF00990">
    <property type="entry name" value="GGDEF"/>
    <property type="match status" value="1"/>
</dbReference>
<dbReference type="PROSITE" id="PS50887">
    <property type="entry name" value="GGDEF"/>
    <property type="match status" value="1"/>
</dbReference>
<dbReference type="EMBL" id="OMKW01000002">
    <property type="protein sequence ID" value="SPF29778.1"/>
    <property type="molecule type" value="Genomic_DNA"/>
</dbReference>
<dbReference type="NCBIfam" id="TIGR00254">
    <property type="entry name" value="GGDEF"/>
    <property type="match status" value="1"/>
</dbReference>
<dbReference type="OrthoDB" id="9812260at2"/>
<evidence type="ECO:0000256" key="2">
    <source>
        <dbReference type="ARBA" id="ARBA00034247"/>
    </source>
</evidence>
<comment type="catalytic activity">
    <reaction evidence="2">
        <text>2 GTP = 3',3'-c-di-GMP + 2 diphosphate</text>
        <dbReference type="Rhea" id="RHEA:24898"/>
        <dbReference type="ChEBI" id="CHEBI:33019"/>
        <dbReference type="ChEBI" id="CHEBI:37565"/>
        <dbReference type="ChEBI" id="CHEBI:58805"/>
        <dbReference type="EC" id="2.7.7.65"/>
    </reaction>
</comment>
<comment type="caution">
    <text evidence="3">Lacks conserved residue(s) required for the propagation of feature annotation.</text>
</comment>